<evidence type="ECO:0000313" key="2">
    <source>
        <dbReference type="Proteomes" id="UP000008553"/>
    </source>
</evidence>
<dbReference type="Proteomes" id="UP000008553">
    <property type="component" value="Unassembled WGS sequence"/>
</dbReference>
<dbReference type="EMBL" id="AABL01002139">
    <property type="protein sequence ID" value="EAA18565.1"/>
    <property type="molecule type" value="Genomic_DNA"/>
</dbReference>
<organism evidence="1 2">
    <name type="scientific">Plasmodium yoelii yoelii</name>
    <dbReference type="NCBI Taxonomy" id="73239"/>
    <lineage>
        <taxon>Eukaryota</taxon>
        <taxon>Sar</taxon>
        <taxon>Alveolata</taxon>
        <taxon>Apicomplexa</taxon>
        <taxon>Aconoidasida</taxon>
        <taxon>Haemosporida</taxon>
        <taxon>Plasmodiidae</taxon>
        <taxon>Plasmodium</taxon>
        <taxon>Plasmodium (Vinckeia)</taxon>
    </lineage>
</organism>
<dbReference type="AlphaFoldDB" id="Q7RAY3"/>
<dbReference type="PaxDb" id="73239-Q7RAY3"/>
<keyword evidence="2" id="KW-1185">Reference proteome</keyword>
<evidence type="ECO:0000313" key="1">
    <source>
        <dbReference type="EMBL" id="EAA18565.1"/>
    </source>
</evidence>
<name>Q7RAY3_PLAYO</name>
<sequence>MALAFPCTGAYKVCVSNGPLFPVMAD</sequence>
<reference evidence="1 2" key="1">
    <citation type="journal article" date="2002" name="Nature">
        <title>Genome sequence and comparative analysis of the model rodent malaria parasite Plasmodium yoelii yoelii.</title>
        <authorList>
            <person name="Carlton J.M."/>
            <person name="Angiuoli S.V."/>
            <person name="Suh B.B."/>
            <person name="Kooij T.W."/>
            <person name="Pertea M."/>
            <person name="Silva J.C."/>
            <person name="Ermolaeva M.D."/>
            <person name="Allen J.E."/>
            <person name="Selengut J.D."/>
            <person name="Koo H.L."/>
            <person name="Peterson J.D."/>
            <person name="Pop M."/>
            <person name="Kosack D.S."/>
            <person name="Shumway M.F."/>
            <person name="Bidwell S.L."/>
            <person name="Shallom S.J."/>
            <person name="van Aken S.E."/>
            <person name="Riedmuller S.B."/>
            <person name="Feldblyum T.V."/>
            <person name="Cho J.K."/>
            <person name="Quackenbush J."/>
            <person name="Sedegah M."/>
            <person name="Shoaibi A."/>
            <person name="Cummings L.M."/>
            <person name="Florens L."/>
            <person name="Yates J.R."/>
            <person name="Raine J.D."/>
            <person name="Sinden R.E."/>
            <person name="Harris M.A."/>
            <person name="Cunningham D.A."/>
            <person name="Preiser P.R."/>
            <person name="Bergman L.W."/>
            <person name="Vaidya A.B."/>
            <person name="van Lin L.H."/>
            <person name="Janse C.J."/>
            <person name="Waters A.P."/>
            <person name="Smith H.O."/>
            <person name="White O.R."/>
            <person name="Salzberg S.L."/>
            <person name="Venter J.C."/>
            <person name="Fraser C.M."/>
            <person name="Hoffman S.L."/>
            <person name="Gardner M.J."/>
            <person name="Carucci D.J."/>
        </authorList>
    </citation>
    <scope>NUCLEOTIDE SEQUENCE [LARGE SCALE GENOMIC DNA]</scope>
    <source>
        <strain evidence="1 2">17XNL</strain>
    </source>
</reference>
<protein>
    <submittedName>
        <fullName evidence="1">Uncharacterized protein</fullName>
    </submittedName>
</protein>
<accession>Q7RAY3</accession>
<comment type="caution">
    <text evidence="1">The sequence shown here is derived from an EMBL/GenBank/DDBJ whole genome shotgun (WGS) entry which is preliminary data.</text>
</comment>
<gene>
    <name evidence="1" type="ORF">PY06366</name>
</gene>
<proteinExistence type="predicted"/>
<dbReference type="InParanoid" id="Q7RAY3"/>